<accession>A0ABY8WTS0</accession>
<evidence type="ECO:0000259" key="2">
    <source>
        <dbReference type="Pfam" id="PF00582"/>
    </source>
</evidence>
<comment type="similarity">
    <text evidence="1">Belongs to the universal stress protein A family.</text>
</comment>
<gene>
    <name evidence="3" type="ORF">ACTOB_004278</name>
</gene>
<dbReference type="Pfam" id="PF00582">
    <property type="entry name" value="Usp"/>
    <property type="match status" value="2"/>
</dbReference>
<dbReference type="InterPro" id="IPR014729">
    <property type="entry name" value="Rossmann-like_a/b/a_fold"/>
</dbReference>
<protein>
    <submittedName>
        <fullName evidence="3">Universal stress protein</fullName>
    </submittedName>
</protein>
<organism evidence="3 4">
    <name type="scientific">Actinoplanes oblitus</name>
    <dbReference type="NCBI Taxonomy" id="3040509"/>
    <lineage>
        <taxon>Bacteria</taxon>
        <taxon>Bacillati</taxon>
        <taxon>Actinomycetota</taxon>
        <taxon>Actinomycetes</taxon>
        <taxon>Micromonosporales</taxon>
        <taxon>Micromonosporaceae</taxon>
        <taxon>Actinoplanes</taxon>
    </lineage>
</organism>
<evidence type="ECO:0000313" key="4">
    <source>
        <dbReference type="Proteomes" id="UP001240150"/>
    </source>
</evidence>
<name>A0ABY8WTS0_9ACTN</name>
<evidence type="ECO:0000256" key="1">
    <source>
        <dbReference type="ARBA" id="ARBA00008791"/>
    </source>
</evidence>
<dbReference type="RefSeq" id="WP_284922093.1">
    <property type="nucleotide sequence ID" value="NZ_CP126980.1"/>
</dbReference>
<feature type="domain" description="UspA" evidence="2">
    <location>
        <begin position="190"/>
        <end position="265"/>
    </location>
</feature>
<dbReference type="Proteomes" id="UP001240150">
    <property type="component" value="Chromosome"/>
</dbReference>
<dbReference type="EMBL" id="CP126980">
    <property type="protein sequence ID" value="WIN00564.1"/>
    <property type="molecule type" value="Genomic_DNA"/>
</dbReference>
<keyword evidence="4" id="KW-1185">Reference proteome</keyword>
<sequence>MRTPAVVVGTDGTEPGTAAVRWAALDADRRNLPLRIVHVLEWDWAVSRYDVGGQTFQLARQSARLVAEDAVRVALRAAPGIALRAQIAVGHPAGQLLNAAVDASRLVIGTGRHGRFAGLLLGSVSRRVAARAHCPVVVVRGRADPGTGLVAADVDDSGSVDDVLPAAFAAASGFGTELVAVGSCAPDREATQRRRLTERLAPWESKYPRVAVELMFSAESAATTLTDISHGTRLIVVGSRRHGPIHGTTASQLMRHADCPVLVAR</sequence>
<dbReference type="PANTHER" id="PTHR46268:SF6">
    <property type="entry name" value="UNIVERSAL STRESS PROTEIN UP12"/>
    <property type="match status" value="1"/>
</dbReference>
<dbReference type="PANTHER" id="PTHR46268">
    <property type="entry name" value="STRESS RESPONSE PROTEIN NHAX"/>
    <property type="match status" value="1"/>
</dbReference>
<reference evidence="3 4" key="1">
    <citation type="submission" date="2023-06" db="EMBL/GenBank/DDBJ databases">
        <authorList>
            <person name="Yushchuk O."/>
            <person name="Binda E."/>
            <person name="Ruckert-Reed C."/>
            <person name="Fedorenko V."/>
            <person name="Kalinowski J."/>
            <person name="Marinelli F."/>
        </authorList>
    </citation>
    <scope>NUCLEOTIDE SEQUENCE [LARGE SCALE GENOMIC DNA]</scope>
    <source>
        <strain evidence="3 4">NRRL 3884</strain>
    </source>
</reference>
<dbReference type="PRINTS" id="PR01438">
    <property type="entry name" value="UNVRSLSTRESS"/>
</dbReference>
<proteinExistence type="inferred from homology"/>
<evidence type="ECO:0000313" key="3">
    <source>
        <dbReference type="EMBL" id="WIN00564.1"/>
    </source>
</evidence>
<feature type="domain" description="UspA" evidence="2">
    <location>
        <begin position="6"/>
        <end position="140"/>
    </location>
</feature>
<dbReference type="InterPro" id="IPR006016">
    <property type="entry name" value="UspA"/>
</dbReference>
<dbReference type="Gene3D" id="3.40.50.620">
    <property type="entry name" value="HUPs"/>
    <property type="match status" value="2"/>
</dbReference>
<dbReference type="InterPro" id="IPR006015">
    <property type="entry name" value="Universal_stress_UspA"/>
</dbReference>
<dbReference type="SUPFAM" id="SSF52402">
    <property type="entry name" value="Adenine nucleotide alpha hydrolases-like"/>
    <property type="match status" value="2"/>
</dbReference>